<accession>A0A7W5UCU8</accession>
<sequence>MFAKAQFKAKREHIRAMGDMLSDTVIMEFFLEHLFGINAFFV</sequence>
<gene>
    <name evidence="1" type="ORF">FHS60_000100</name>
</gene>
<evidence type="ECO:0000313" key="1">
    <source>
        <dbReference type="EMBL" id="MBB3701658.1"/>
    </source>
</evidence>
<name>A0A7W5UCU8_9BACT</name>
<organism evidence="1 2">
    <name type="scientific">Alloprevotella rava</name>
    <dbReference type="NCBI Taxonomy" id="671218"/>
    <lineage>
        <taxon>Bacteria</taxon>
        <taxon>Pseudomonadati</taxon>
        <taxon>Bacteroidota</taxon>
        <taxon>Bacteroidia</taxon>
        <taxon>Bacteroidales</taxon>
        <taxon>Prevotellaceae</taxon>
        <taxon>Alloprevotella</taxon>
    </lineage>
</organism>
<evidence type="ECO:0000313" key="2">
    <source>
        <dbReference type="Proteomes" id="UP000541425"/>
    </source>
</evidence>
<dbReference type="EMBL" id="JACICA010000001">
    <property type="protein sequence ID" value="MBB3701658.1"/>
    <property type="molecule type" value="Genomic_DNA"/>
</dbReference>
<reference evidence="1 2" key="1">
    <citation type="submission" date="2020-08" db="EMBL/GenBank/DDBJ databases">
        <title>Genomic Encyclopedia of Type Strains, Phase IV (KMG-IV): sequencing the most valuable type-strain genomes for metagenomic binning, comparative biology and taxonomic classification.</title>
        <authorList>
            <person name="Goeker M."/>
        </authorList>
    </citation>
    <scope>NUCLEOTIDE SEQUENCE [LARGE SCALE GENOMIC DNA]</scope>
    <source>
        <strain evidence="1 2">DSM 22548</strain>
    </source>
</reference>
<proteinExistence type="predicted"/>
<dbReference type="AlphaFoldDB" id="A0A7W5UCU8"/>
<protein>
    <submittedName>
        <fullName evidence="1">Uncharacterized protein</fullName>
    </submittedName>
</protein>
<dbReference type="Proteomes" id="UP000541425">
    <property type="component" value="Unassembled WGS sequence"/>
</dbReference>
<comment type="caution">
    <text evidence="1">The sequence shown here is derived from an EMBL/GenBank/DDBJ whole genome shotgun (WGS) entry which is preliminary data.</text>
</comment>